<reference evidence="8 9" key="1">
    <citation type="journal article" date="2020" name="ISME J.">
        <title>Uncovering the hidden diversity of litter-decomposition mechanisms in mushroom-forming fungi.</title>
        <authorList>
            <person name="Floudas D."/>
            <person name="Bentzer J."/>
            <person name="Ahren D."/>
            <person name="Johansson T."/>
            <person name="Persson P."/>
            <person name="Tunlid A."/>
        </authorList>
    </citation>
    <scope>NUCLEOTIDE SEQUENCE [LARGE SCALE GENOMIC DNA]</scope>
    <source>
        <strain evidence="8 9">CBS 406.79</strain>
    </source>
</reference>
<feature type="compositionally biased region" description="Low complexity" evidence="6">
    <location>
        <begin position="431"/>
        <end position="450"/>
    </location>
</feature>
<evidence type="ECO:0000256" key="6">
    <source>
        <dbReference type="SAM" id="MobiDB-lite"/>
    </source>
</evidence>
<feature type="compositionally biased region" description="Polar residues" evidence="6">
    <location>
        <begin position="261"/>
        <end position="273"/>
    </location>
</feature>
<proteinExistence type="inferred from homology"/>
<dbReference type="InterPro" id="IPR051482">
    <property type="entry name" value="Cholesterol_transport"/>
</dbReference>
<feature type="compositionally biased region" description="Polar residues" evidence="6">
    <location>
        <begin position="310"/>
        <end position="329"/>
    </location>
</feature>
<evidence type="ECO:0000313" key="8">
    <source>
        <dbReference type="EMBL" id="KAF5381493.1"/>
    </source>
</evidence>
<comment type="similarity">
    <text evidence="2">Belongs to the YSP2 family.</text>
</comment>
<feature type="compositionally biased region" description="Polar residues" evidence="6">
    <location>
        <begin position="477"/>
        <end position="493"/>
    </location>
</feature>
<evidence type="ECO:0000256" key="2">
    <source>
        <dbReference type="ARBA" id="ARBA00006582"/>
    </source>
</evidence>
<dbReference type="Proteomes" id="UP000518752">
    <property type="component" value="Unassembled WGS sequence"/>
</dbReference>
<feature type="compositionally biased region" description="Polar residues" evidence="6">
    <location>
        <begin position="103"/>
        <end position="127"/>
    </location>
</feature>
<dbReference type="GO" id="GO:0032934">
    <property type="term" value="F:sterol binding"/>
    <property type="evidence" value="ECO:0007669"/>
    <property type="project" value="TreeGrafter"/>
</dbReference>
<accession>A0A8H5HDS1</accession>
<gene>
    <name evidence="8" type="ORF">D9757_008127</name>
</gene>
<dbReference type="InterPro" id="IPR011993">
    <property type="entry name" value="PH-like_dom_sf"/>
</dbReference>
<evidence type="ECO:0000259" key="7">
    <source>
        <dbReference type="PROSITE" id="PS51778"/>
    </source>
</evidence>
<protein>
    <recommendedName>
        <fullName evidence="7">VASt domain-containing protein</fullName>
    </recommendedName>
</protein>
<dbReference type="GO" id="GO:0005789">
    <property type="term" value="C:endoplasmic reticulum membrane"/>
    <property type="evidence" value="ECO:0007669"/>
    <property type="project" value="TreeGrafter"/>
</dbReference>
<evidence type="ECO:0000256" key="4">
    <source>
        <dbReference type="ARBA" id="ARBA00022989"/>
    </source>
</evidence>
<organism evidence="8 9">
    <name type="scientific">Collybiopsis confluens</name>
    <dbReference type="NCBI Taxonomy" id="2823264"/>
    <lineage>
        <taxon>Eukaryota</taxon>
        <taxon>Fungi</taxon>
        <taxon>Dikarya</taxon>
        <taxon>Basidiomycota</taxon>
        <taxon>Agaricomycotina</taxon>
        <taxon>Agaricomycetes</taxon>
        <taxon>Agaricomycetidae</taxon>
        <taxon>Agaricales</taxon>
        <taxon>Marasmiineae</taxon>
        <taxon>Omphalotaceae</taxon>
        <taxon>Collybiopsis</taxon>
    </lineage>
</organism>
<dbReference type="GO" id="GO:0032366">
    <property type="term" value="P:intracellular sterol transport"/>
    <property type="evidence" value="ECO:0007669"/>
    <property type="project" value="TreeGrafter"/>
</dbReference>
<keyword evidence="3" id="KW-0812">Transmembrane</keyword>
<dbReference type="GO" id="GO:0005886">
    <property type="term" value="C:plasma membrane"/>
    <property type="evidence" value="ECO:0007669"/>
    <property type="project" value="TreeGrafter"/>
</dbReference>
<feature type="compositionally biased region" description="Basic and acidic residues" evidence="6">
    <location>
        <begin position="217"/>
        <end position="232"/>
    </location>
</feature>
<dbReference type="InterPro" id="IPR031968">
    <property type="entry name" value="VASt"/>
</dbReference>
<dbReference type="Gene3D" id="2.30.29.30">
    <property type="entry name" value="Pleckstrin-homology domain (PH domain)/Phosphotyrosine-binding domain (PTB)"/>
    <property type="match status" value="1"/>
</dbReference>
<keyword evidence="5" id="KW-0472">Membrane</keyword>
<name>A0A8H5HDS1_9AGAR</name>
<dbReference type="PANTHER" id="PTHR23319:SF4">
    <property type="entry name" value="GRAM DOMAIN CONTAINING 1B, ISOFORM E"/>
    <property type="match status" value="1"/>
</dbReference>
<feature type="compositionally biased region" description="Low complexity" evidence="6">
    <location>
        <begin position="137"/>
        <end position="150"/>
    </location>
</feature>
<dbReference type="AlphaFoldDB" id="A0A8H5HDS1"/>
<feature type="compositionally biased region" description="Basic and acidic residues" evidence="6">
    <location>
        <begin position="1167"/>
        <end position="1185"/>
    </location>
</feature>
<feature type="compositionally biased region" description="Low complexity" evidence="6">
    <location>
        <begin position="35"/>
        <end position="48"/>
    </location>
</feature>
<dbReference type="GO" id="GO:0032541">
    <property type="term" value="C:cortical endoplasmic reticulum"/>
    <property type="evidence" value="ECO:0007669"/>
    <property type="project" value="TreeGrafter"/>
</dbReference>
<comment type="subcellular location">
    <subcellularLocation>
        <location evidence="1">Membrane</location>
        <topology evidence="1">Single-pass membrane protein</topology>
    </subcellularLocation>
</comment>
<feature type="region of interest" description="Disordered" evidence="6">
    <location>
        <begin position="1"/>
        <end position="371"/>
    </location>
</feature>
<evidence type="ECO:0000313" key="9">
    <source>
        <dbReference type="Proteomes" id="UP000518752"/>
    </source>
</evidence>
<dbReference type="SMART" id="SM00568">
    <property type="entry name" value="GRAM"/>
    <property type="match status" value="1"/>
</dbReference>
<feature type="domain" description="VASt" evidence="7">
    <location>
        <begin position="740"/>
        <end position="914"/>
    </location>
</feature>
<keyword evidence="9" id="KW-1185">Reference proteome</keyword>
<feature type="region of interest" description="Disordered" evidence="6">
    <location>
        <begin position="408"/>
        <end position="524"/>
    </location>
</feature>
<dbReference type="GO" id="GO:0120015">
    <property type="term" value="F:sterol transfer activity"/>
    <property type="evidence" value="ECO:0007669"/>
    <property type="project" value="TreeGrafter"/>
</dbReference>
<dbReference type="OrthoDB" id="2162691at2759"/>
<feature type="compositionally biased region" description="Acidic residues" evidence="6">
    <location>
        <begin position="505"/>
        <end position="524"/>
    </location>
</feature>
<evidence type="ECO:0000256" key="5">
    <source>
        <dbReference type="ARBA" id="ARBA00023136"/>
    </source>
</evidence>
<comment type="caution">
    <text evidence="8">The sequence shown here is derived from an EMBL/GenBank/DDBJ whole genome shotgun (WGS) entry which is preliminary data.</text>
</comment>
<dbReference type="Pfam" id="PF16016">
    <property type="entry name" value="VASt"/>
    <property type="match status" value="1"/>
</dbReference>
<dbReference type="GO" id="GO:0005739">
    <property type="term" value="C:mitochondrion"/>
    <property type="evidence" value="ECO:0007669"/>
    <property type="project" value="TreeGrafter"/>
</dbReference>
<dbReference type="Pfam" id="PF02893">
    <property type="entry name" value="GRAM"/>
    <property type="match status" value="1"/>
</dbReference>
<sequence>MAPNFLSKLVRNPSGHHTRDRSDPSGSGSGKSRTRSPSPSPASSSTNSVIKRARAFSSSFTSGNNSTTNTSPSPSPSEFGALGGSKTNLPIPPKPHSRAPSIKTENVTAHGQDNTSDTSSFVNTNFTIVPPSPRKNALGLDGLPPGLAEGNFASIIDGLPASGTKPANFTRFSPSSSPSSSKKLTKSRPTTPTSSTVSLPRATATGPPPPLPSLPTEKVKEKAQKKQEHEAELLPSPELSVRKMSSNRALNLNIHRPASPNGVTTNGSTNHLRSATVPVYHAQAEVDDMTPIVESPTSESPPPTDDIPATKTSAGNNPSISPFLTASPQRDSDAASIRSTYTTNTSPTSKKKEPSKPWRRQPSSKPTGLASAIAASGLAMANPTFSVHQQAQLSTPAIQATLARVGTNASAAPGRKPSLDGNSMPYMLGRTGSSSAGATSSTQFSPPRSSRSSKSRRSSIGSSAGKQRKGGHRPSFSVHSDNGTDVTQTTPQLLNPDGYYSGLDSSDEEDDEDGSSDEEDDEDDLASALDVHDMPVTGFAVASSRRNADFHEMFKNIPEGDYLIEDYGCALQREILIQGRLYISENHICFHANILGWITDLPNIPPPKQLSIPIDEIISLEKKMTAFVIPNAIQMTTRQAKYTFASFLSRDTTFDVIFNIWRLVKPENGTLSPVSDNASIASGSREGPGGLTSHVLEGTIIGDGTSGGGGGGEIGALGGSGAAAVQNKVTYCKCGKEGKHYTEVAMNTVIPGTPEKIHNLMFTSGFIKDFLVGNQKLMELQMSDWSPGTDNHLSRTMSYIKPLTGAVGPRQTKCEIRDEVENLDFLLTSPNAYSSTLTTTRTPDVPSGSAFSIKTRTCITYASSFSSRVVITSQVEWTGRSFIKGLIERGAIDGQKTYHVDLEKAMRGYIQEHQTEFVPEGTKLDVVVAPPTGSAVNVVGGGAGAGTGTGGVGGGAAGAGDVGANANGDASSAGAKHSQRGLQWAWETFEGAMGVAKTSTEGALELLGDILPSISISNTPVLYLIIFGLVLSNMWTWMRVPNEVVLSTSSGVPGGTRKQLERWRTAEKERIEREREREARILKEEREDRERWIHGVVTALWDELAAGKGPLPVLPVGSQLRSTPQSPKSIEDVDLEIKSLSEVLGGVEDRVKEIKQALVALRPGVEGAKEKEKEKEKKKMLNDMD</sequence>
<feature type="region of interest" description="Disordered" evidence="6">
    <location>
        <begin position="1164"/>
        <end position="1185"/>
    </location>
</feature>
<feature type="compositionally biased region" description="Low complexity" evidence="6">
    <location>
        <begin position="339"/>
        <end position="348"/>
    </location>
</feature>
<dbReference type="CDD" id="cd13220">
    <property type="entry name" value="PH-GRAM_GRAMDC"/>
    <property type="match status" value="1"/>
</dbReference>
<evidence type="ECO:0000256" key="3">
    <source>
        <dbReference type="ARBA" id="ARBA00022692"/>
    </source>
</evidence>
<feature type="compositionally biased region" description="Low complexity" evidence="6">
    <location>
        <begin position="173"/>
        <end position="205"/>
    </location>
</feature>
<dbReference type="EMBL" id="JAACJN010000057">
    <property type="protein sequence ID" value="KAF5381493.1"/>
    <property type="molecule type" value="Genomic_DNA"/>
</dbReference>
<dbReference type="PROSITE" id="PS51778">
    <property type="entry name" value="VAST"/>
    <property type="match status" value="1"/>
</dbReference>
<dbReference type="GO" id="GO:0140268">
    <property type="term" value="C:endoplasmic reticulum-plasma membrane contact site"/>
    <property type="evidence" value="ECO:0007669"/>
    <property type="project" value="TreeGrafter"/>
</dbReference>
<dbReference type="PANTHER" id="PTHR23319">
    <property type="entry name" value="GRAM DOMAIN CONTAINING 1B, ISOFORM E"/>
    <property type="match status" value="1"/>
</dbReference>
<evidence type="ECO:0000256" key="1">
    <source>
        <dbReference type="ARBA" id="ARBA00004167"/>
    </source>
</evidence>
<feature type="compositionally biased region" description="Low complexity" evidence="6">
    <location>
        <begin position="57"/>
        <end position="72"/>
    </location>
</feature>
<keyword evidence="4" id="KW-1133">Transmembrane helix</keyword>
<dbReference type="InterPro" id="IPR004182">
    <property type="entry name" value="GRAM"/>
</dbReference>